<evidence type="ECO:0000256" key="1">
    <source>
        <dbReference type="ARBA" id="ARBA00022490"/>
    </source>
</evidence>
<gene>
    <name evidence="6" type="primary">ureE</name>
    <name evidence="6" type="ORF">ACFR9T_08570</name>
</gene>
<dbReference type="SUPFAM" id="SSF69287">
    <property type="entry name" value="Urease metallochaperone UreE, N-terminal domain"/>
    <property type="match status" value="1"/>
</dbReference>
<dbReference type="EMBL" id="JBHUDB010000004">
    <property type="protein sequence ID" value="MFD1570643.1"/>
    <property type="molecule type" value="Genomic_DNA"/>
</dbReference>
<sequence length="216" mass="23483">MRRVDGVIGNVDADPELAEAVASHEREGTLERVVLDDTERRRSRLRVATEAGTELGVLVDQPELTAGDVLLIDDDRAVVVAFESREAFVVEFPAAEAAVSTAVEFGHRIGNQHWDVAVEGDTVYVPVAADRAIIEDVLGPYLPPEAATRYETVEAERFIEEDEPEGSHEHEHGSGHEHGSAADHEHGSAADHEHGDGHGYDHDHGNDHRSTPEGDT</sequence>
<feature type="compositionally biased region" description="Basic and acidic residues" evidence="4">
    <location>
        <begin position="165"/>
        <end position="216"/>
    </location>
</feature>
<reference evidence="6 7" key="1">
    <citation type="journal article" date="2019" name="Int. J. Syst. Evol. Microbiol.">
        <title>The Global Catalogue of Microorganisms (GCM) 10K type strain sequencing project: providing services to taxonomists for standard genome sequencing and annotation.</title>
        <authorList>
            <consortium name="The Broad Institute Genomics Platform"/>
            <consortium name="The Broad Institute Genome Sequencing Center for Infectious Disease"/>
            <person name="Wu L."/>
            <person name="Ma J."/>
        </authorList>
    </citation>
    <scope>NUCLEOTIDE SEQUENCE [LARGE SCALE GENOMIC DNA]</scope>
    <source>
        <strain evidence="6 7">CGMCC 1.12689</strain>
    </source>
</reference>
<dbReference type="AlphaFoldDB" id="A0ABD6C2K9"/>
<dbReference type="SMART" id="SM00988">
    <property type="entry name" value="UreE_N"/>
    <property type="match status" value="1"/>
</dbReference>
<evidence type="ECO:0000256" key="2">
    <source>
        <dbReference type="ARBA" id="ARBA00022596"/>
    </source>
</evidence>
<dbReference type="HAMAP" id="MF_00822">
    <property type="entry name" value="UreE"/>
    <property type="match status" value="1"/>
</dbReference>
<feature type="region of interest" description="Disordered" evidence="4">
    <location>
        <begin position="160"/>
        <end position="216"/>
    </location>
</feature>
<dbReference type="InterPro" id="IPR012406">
    <property type="entry name" value="UreE"/>
</dbReference>
<dbReference type="InterPro" id="IPR036118">
    <property type="entry name" value="UreE_N_sf"/>
</dbReference>
<keyword evidence="1" id="KW-0963">Cytoplasm</keyword>
<proteinExistence type="inferred from homology"/>
<dbReference type="Proteomes" id="UP001597185">
    <property type="component" value="Unassembled WGS sequence"/>
</dbReference>
<dbReference type="Pfam" id="PF02814">
    <property type="entry name" value="UreE_N"/>
    <property type="match status" value="1"/>
</dbReference>
<evidence type="ECO:0000313" key="7">
    <source>
        <dbReference type="Proteomes" id="UP001597185"/>
    </source>
</evidence>
<accession>A0ABD6C2K9</accession>
<keyword evidence="2" id="KW-0533">Nickel</keyword>
<protein>
    <submittedName>
        <fullName evidence="6">Urease accessory protein UreE</fullName>
    </submittedName>
</protein>
<dbReference type="InterPro" id="IPR004029">
    <property type="entry name" value="UreE_N"/>
</dbReference>
<evidence type="ECO:0000256" key="4">
    <source>
        <dbReference type="SAM" id="MobiDB-lite"/>
    </source>
</evidence>
<keyword evidence="7" id="KW-1185">Reference proteome</keyword>
<evidence type="ECO:0000313" key="6">
    <source>
        <dbReference type="EMBL" id="MFD1570643.1"/>
    </source>
</evidence>
<keyword evidence="3" id="KW-0143">Chaperone</keyword>
<dbReference type="Gene3D" id="2.60.260.20">
    <property type="entry name" value="Urease metallochaperone UreE, N-terminal domain"/>
    <property type="match status" value="1"/>
</dbReference>
<organism evidence="6 7">
    <name type="scientific">Halorubrum laminariae</name>
    <dbReference type="NCBI Taxonomy" id="1433523"/>
    <lineage>
        <taxon>Archaea</taxon>
        <taxon>Methanobacteriati</taxon>
        <taxon>Methanobacteriota</taxon>
        <taxon>Stenosarchaea group</taxon>
        <taxon>Halobacteria</taxon>
        <taxon>Halobacteriales</taxon>
        <taxon>Haloferacaceae</taxon>
        <taxon>Halorubrum</taxon>
    </lineage>
</organism>
<evidence type="ECO:0000259" key="5">
    <source>
        <dbReference type="SMART" id="SM00988"/>
    </source>
</evidence>
<feature type="domain" description="UreE urease accessory N-terminal" evidence="5">
    <location>
        <begin position="10"/>
        <end position="78"/>
    </location>
</feature>
<dbReference type="RefSeq" id="WP_256416894.1">
    <property type="nucleotide sequence ID" value="NZ_JANHDL010000001.1"/>
</dbReference>
<evidence type="ECO:0000256" key="3">
    <source>
        <dbReference type="ARBA" id="ARBA00023186"/>
    </source>
</evidence>
<name>A0ABD6C2K9_9EURY</name>
<comment type="caution">
    <text evidence="6">The sequence shown here is derived from an EMBL/GenBank/DDBJ whole genome shotgun (WGS) entry which is preliminary data.</text>
</comment>
<dbReference type="NCBIfam" id="NF009752">
    <property type="entry name" value="PRK13261.1-2"/>
    <property type="match status" value="1"/>
</dbReference>